<organism evidence="2 3">
    <name type="scientific">Elysia marginata</name>
    <dbReference type="NCBI Taxonomy" id="1093978"/>
    <lineage>
        <taxon>Eukaryota</taxon>
        <taxon>Metazoa</taxon>
        <taxon>Spiralia</taxon>
        <taxon>Lophotrochozoa</taxon>
        <taxon>Mollusca</taxon>
        <taxon>Gastropoda</taxon>
        <taxon>Heterobranchia</taxon>
        <taxon>Euthyneura</taxon>
        <taxon>Panpulmonata</taxon>
        <taxon>Sacoglossa</taxon>
        <taxon>Placobranchoidea</taxon>
        <taxon>Plakobranchidae</taxon>
        <taxon>Elysia</taxon>
    </lineage>
</organism>
<dbReference type="GO" id="GO:0015074">
    <property type="term" value="P:DNA integration"/>
    <property type="evidence" value="ECO:0007669"/>
    <property type="project" value="InterPro"/>
</dbReference>
<dbReference type="InterPro" id="IPR041588">
    <property type="entry name" value="Integrase_H2C2"/>
</dbReference>
<evidence type="ECO:0000313" key="2">
    <source>
        <dbReference type="EMBL" id="GFR85657.1"/>
    </source>
</evidence>
<name>A0AAV4GIW4_9GAST</name>
<dbReference type="PANTHER" id="PTHR37984:SF7">
    <property type="entry name" value="INTEGRASE CATALYTIC DOMAIN-CONTAINING PROTEIN"/>
    <property type="match status" value="1"/>
</dbReference>
<dbReference type="FunFam" id="3.30.420.10:FF:000063">
    <property type="entry name" value="Retrovirus-related Pol polyprotein from transposon 297-like Protein"/>
    <property type="match status" value="1"/>
</dbReference>
<accession>A0AAV4GIW4</accession>
<evidence type="ECO:0000313" key="3">
    <source>
        <dbReference type="Proteomes" id="UP000762676"/>
    </source>
</evidence>
<dbReference type="PROSITE" id="PS50994">
    <property type="entry name" value="INTEGRASE"/>
    <property type="match status" value="1"/>
</dbReference>
<dbReference type="Pfam" id="PF00665">
    <property type="entry name" value="rve"/>
    <property type="match status" value="1"/>
</dbReference>
<dbReference type="EMBL" id="BMAT01005023">
    <property type="protein sequence ID" value="GFR85657.1"/>
    <property type="molecule type" value="Genomic_DNA"/>
</dbReference>
<sequence length="289" mass="33921">MLQKIHEGHLGTTKCKQRARRLLYWPRMSHDIIDLISKCNTCLRHRNKQRKEPLNNYEMGEYPWQKLGTDIFCFEGKEYLLVADYCSRFFEVVLLKDMKSPTLIAHFKAMFARFEIPEKLISDNAANYTSQEFQDFLRSWDITHITSSPRYPQSNGFAERMVQTVKKLLAKSKEKDPHIALLNYRASTLQNLPSPAELLMEGKIRTKLPSLKEKFKTKNTDRELKQMQENQEQLNKYHKGYELEPLQPGDDVFMRNQADTHWTPAKVVETTPESRSYIVQKEQASITEA</sequence>
<dbReference type="Gene3D" id="3.30.420.10">
    <property type="entry name" value="Ribonuclease H-like superfamily/Ribonuclease H"/>
    <property type="match status" value="1"/>
</dbReference>
<dbReference type="SUPFAM" id="SSF53098">
    <property type="entry name" value="Ribonuclease H-like"/>
    <property type="match status" value="1"/>
</dbReference>
<dbReference type="InterPro" id="IPR012337">
    <property type="entry name" value="RNaseH-like_sf"/>
</dbReference>
<dbReference type="AlphaFoldDB" id="A0AAV4GIW4"/>
<dbReference type="Gene3D" id="1.10.340.70">
    <property type="match status" value="1"/>
</dbReference>
<dbReference type="Proteomes" id="UP000762676">
    <property type="component" value="Unassembled WGS sequence"/>
</dbReference>
<evidence type="ECO:0000259" key="1">
    <source>
        <dbReference type="PROSITE" id="PS50994"/>
    </source>
</evidence>
<dbReference type="InterPro" id="IPR036397">
    <property type="entry name" value="RNaseH_sf"/>
</dbReference>
<comment type="caution">
    <text evidence="2">The sequence shown here is derived from an EMBL/GenBank/DDBJ whole genome shotgun (WGS) entry which is preliminary data.</text>
</comment>
<keyword evidence="3" id="KW-1185">Reference proteome</keyword>
<dbReference type="PANTHER" id="PTHR37984">
    <property type="entry name" value="PROTEIN CBG26694"/>
    <property type="match status" value="1"/>
</dbReference>
<dbReference type="InterPro" id="IPR050951">
    <property type="entry name" value="Retrovirus_Pol_polyprotein"/>
</dbReference>
<gene>
    <name evidence="2" type="ORF">ElyMa_002447200</name>
</gene>
<dbReference type="Pfam" id="PF17921">
    <property type="entry name" value="Integrase_H2C2"/>
    <property type="match status" value="1"/>
</dbReference>
<dbReference type="GO" id="GO:0003676">
    <property type="term" value="F:nucleic acid binding"/>
    <property type="evidence" value="ECO:0007669"/>
    <property type="project" value="InterPro"/>
</dbReference>
<dbReference type="InterPro" id="IPR001584">
    <property type="entry name" value="Integrase_cat-core"/>
</dbReference>
<feature type="domain" description="Integrase catalytic" evidence="1">
    <location>
        <begin position="59"/>
        <end position="217"/>
    </location>
</feature>
<protein>
    <submittedName>
        <fullName evidence="2">Pol polyprotein</fullName>
    </submittedName>
</protein>
<proteinExistence type="predicted"/>
<reference evidence="2 3" key="1">
    <citation type="journal article" date="2021" name="Elife">
        <title>Chloroplast acquisition without the gene transfer in kleptoplastic sea slugs, Plakobranchus ocellatus.</title>
        <authorList>
            <person name="Maeda T."/>
            <person name="Takahashi S."/>
            <person name="Yoshida T."/>
            <person name="Shimamura S."/>
            <person name="Takaki Y."/>
            <person name="Nagai Y."/>
            <person name="Toyoda A."/>
            <person name="Suzuki Y."/>
            <person name="Arimoto A."/>
            <person name="Ishii H."/>
            <person name="Satoh N."/>
            <person name="Nishiyama T."/>
            <person name="Hasebe M."/>
            <person name="Maruyama T."/>
            <person name="Minagawa J."/>
            <person name="Obokata J."/>
            <person name="Shigenobu S."/>
        </authorList>
    </citation>
    <scope>NUCLEOTIDE SEQUENCE [LARGE SCALE GENOMIC DNA]</scope>
</reference>